<evidence type="ECO:0000313" key="1">
    <source>
        <dbReference type="EMBL" id="DAF87340.1"/>
    </source>
</evidence>
<name>A0A8S5TYR0_9CAUD</name>
<dbReference type="EMBL" id="BK015962">
    <property type="protein sequence ID" value="DAF87340.1"/>
    <property type="molecule type" value="Genomic_DNA"/>
</dbReference>
<organism evidence="1">
    <name type="scientific">Siphoviridae sp. ctnPP24</name>
    <dbReference type="NCBI Taxonomy" id="2825662"/>
    <lineage>
        <taxon>Viruses</taxon>
        <taxon>Duplodnaviria</taxon>
        <taxon>Heunggongvirae</taxon>
        <taxon>Uroviricota</taxon>
        <taxon>Caudoviricetes</taxon>
    </lineage>
</organism>
<proteinExistence type="predicted"/>
<accession>A0A8S5TYR0</accession>
<protein>
    <submittedName>
        <fullName evidence="1">Uncharacterized protein</fullName>
    </submittedName>
</protein>
<reference evidence="1" key="1">
    <citation type="journal article" date="2021" name="Proc. Natl. Acad. Sci. U.S.A.">
        <title>A Catalog of Tens of Thousands of Viruses from Human Metagenomes Reveals Hidden Associations with Chronic Diseases.</title>
        <authorList>
            <person name="Tisza M.J."/>
            <person name="Buck C.B."/>
        </authorList>
    </citation>
    <scope>NUCLEOTIDE SEQUENCE</scope>
    <source>
        <strain evidence="1">CtnPP24</strain>
    </source>
</reference>
<sequence length="79" mass="8741">MLYFVSVSGVSAGSMLDDYENFIVEAEDEENLAAAIAADRLDGGTDAQELGGSVWRVRELGEEFDYNINLEYICKGKRL</sequence>